<sequence>MESSKPPDVYNTAENNSNKLENKSLPIVGKATSLFSATQEFKLPGISSKVIRILDSSIVLVFMLIVTFYALFSDDIRVSQFTKADDDGFFALSCCALSFFGIEMILSFIVKPEYRWSFYFWLDLIATISIIPDIDWAWNPIVGINSSSSSTSSGNVSQIQNAGKSSRAGARAARVIRIVRLVRLMRIAKLYKHARKAVKTNTLEQVSSDDTVNIPKESRVGRKLSDIITKRVIILVMIVLILIPLFDLDFYKTQSYSWDYGIYTVDHYDEVFPDSDEIKEYYKDYYKDSYRPLIYVAYLNGTTWTSNSTDPNSLREIEKYYAHTDNSVAIYNIRVDSILDAQLSACKTIFVCIVLVAAAIFFTNDANNLAIIPIEKMINKVKAIASNPLKIAEEKILDIYDVIEEESKSRCEKLTKMCKKSKKVPIEYETAVLENAFVKIGVLLALGFGEAGASIISSNVKSGGDVDPLIKGKKIAAVFGFCDIRNFTDATEELQEGVMVFVNELARIVHSTIDHYSGAANKNIGDAFLLVWKFDSEEVQEFSDPVIFKPESKQVKYMGDLALVSFLKIMVKVNKDPVVLKYRSNAKLVKRMPGYQVKFGFGLHLGWAIEGAIGSNFKIDASYLSHHVNMSSNLEGLTKNYGIPILLTDRVHNILSPLGQKYCRHIDTISLKGGRDVYRLYTSDVDFSGIMPGKFKDNSKERTKNKRRALKFRLDQGVLESSEVIEGSKEIALIKKSFTEEFFEAHAEAMKMYLCGNWTDAHNLFKNVLKIRDADGPTKSIIAYMEENNFQAPQDWKGIRPLY</sequence>
<dbReference type="Pfam" id="PF00211">
    <property type="entry name" value="Guanylate_cyc"/>
    <property type="match status" value="1"/>
</dbReference>
<dbReference type="PROSITE" id="PS50125">
    <property type="entry name" value="GUANYLATE_CYCLASE_2"/>
    <property type="match status" value="1"/>
</dbReference>
<evidence type="ECO:0000256" key="2">
    <source>
        <dbReference type="ARBA" id="ARBA00022692"/>
    </source>
</evidence>
<dbReference type="InterPro" id="IPR027359">
    <property type="entry name" value="Volt_channel_dom_sf"/>
</dbReference>
<dbReference type="InterPro" id="IPR029787">
    <property type="entry name" value="Nucleotide_cyclase"/>
</dbReference>
<evidence type="ECO:0000256" key="1">
    <source>
        <dbReference type="ARBA" id="ARBA00004141"/>
    </source>
</evidence>
<dbReference type="Pfam" id="PF00520">
    <property type="entry name" value="Ion_trans"/>
    <property type="match status" value="1"/>
</dbReference>
<dbReference type="GO" id="GO:0009190">
    <property type="term" value="P:cyclic nucleotide biosynthetic process"/>
    <property type="evidence" value="ECO:0007669"/>
    <property type="project" value="InterPro"/>
</dbReference>
<dbReference type="SUPFAM" id="SSF55073">
    <property type="entry name" value="Nucleotide cyclase"/>
    <property type="match status" value="1"/>
</dbReference>
<dbReference type="OrthoDB" id="60033at2759"/>
<dbReference type="SUPFAM" id="SSF81324">
    <property type="entry name" value="Voltage-gated potassium channels"/>
    <property type="match status" value="1"/>
</dbReference>
<reference evidence="7 8" key="1">
    <citation type="submission" date="2016-11" db="EMBL/GenBank/DDBJ databases">
        <title>The macronuclear genome of Stentor coeruleus: a giant cell with tiny introns.</title>
        <authorList>
            <person name="Slabodnick M."/>
            <person name="Ruby J.G."/>
            <person name="Reiff S.B."/>
            <person name="Swart E.C."/>
            <person name="Gosai S."/>
            <person name="Prabakaran S."/>
            <person name="Witkowska E."/>
            <person name="Larue G.E."/>
            <person name="Fisher S."/>
            <person name="Freeman R.M."/>
            <person name="Gunawardena J."/>
            <person name="Chu W."/>
            <person name="Stover N.A."/>
            <person name="Gregory B.D."/>
            <person name="Nowacki M."/>
            <person name="Derisi J."/>
            <person name="Roy S.W."/>
            <person name="Marshall W.F."/>
            <person name="Sood P."/>
        </authorList>
    </citation>
    <scope>NUCLEOTIDE SEQUENCE [LARGE SCALE GENOMIC DNA]</scope>
    <source>
        <strain evidence="7">WM001</strain>
    </source>
</reference>
<dbReference type="GO" id="GO:0005216">
    <property type="term" value="F:monoatomic ion channel activity"/>
    <property type="evidence" value="ECO:0007669"/>
    <property type="project" value="InterPro"/>
</dbReference>
<dbReference type="AlphaFoldDB" id="A0A1R2B0B0"/>
<dbReference type="PANTHER" id="PTHR43336">
    <property type="entry name" value="OXYGEN SENSOR HISTIDINE KINASE RESPONSE REGULATOR DEVS/DOSS"/>
    <property type="match status" value="1"/>
</dbReference>
<dbReference type="Proteomes" id="UP000187209">
    <property type="component" value="Unassembled WGS sequence"/>
</dbReference>
<keyword evidence="2 5" id="KW-0812">Transmembrane</keyword>
<feature type="transmembrane region" description="Helical" evidence="5">
    <location>
        <begin position="228"/>
        <end position="246"/>
    </location>
</feature>
<evidence type="ECO:0000256" key="5">
    <source>
        <dbReference type="SAM" id="Phobius"/>
    </source>
</evidence>
<organism evidence="7 8">
    <name type="scientific">Stentor coeruleus</name>
    <dbReference type="NCBI Taxonomy" id="5963"/>
    <lineage>
        <taxon>Eukaryota</taxon>
        <taxon>Sar</taxon>
        <taxon>Alveolata</taxon>
        <taxon>Ciliophora</taxon>
        <taxon>Postciliodesmatophora</taxon>
        <taxon>Heterotrichea</taxon>
        <taxon>Heterotrichida</taxon>
        <taxon>Stentoridae</taxon>
        <taxon>Stentor</taxon>
    </lineage>
</organism>
<evidence type="ECO:0000256" key="4">
    <source>
        <dbReference type="ARBA" id="ARBA00023136"/>
    </source>
</evidence>
<dbReference type="InterPro" id="IPR001054">
    <property type="entry name" value="A/G_cyclase"/>
</dbReference>
<dbReference type="GO" id="GO:0035556">
    <property type="term" value="P:intracellular signal transduction"/>
    <property type="evidence" value="ECO:0007669"/>
    <property type="project" value="InterPro"/>
</dbReference>
<protein>
    <recommendedName>
        <fullName evidence="6">Guanylate cyclase domain-containing protein</fullName>
    </recommendedName>
</protein>
<comment type="subcellular location">
    <subcellularLocation>
        <location evidence="1">Membrane</location>
        <topology evidence="1">Multi-pass membrane protein</topology>
    </subcellularLocation>
</comment>
<dbReference type="Gene3D" id="3.30.70.1230">
    <property type="entry name" value="Nucleotide cyclase"/>
    <property type="match status" value="1"/>
</dbReference>
<gene>
    <name evidence="7" type="ORF">SteCoe_31881</name>
</gene>
<keyword evidence="4 5" id="KW-0472">Membrane</keyword>
<dbReference type="GO" id="GO:0016020">
    <property type="term" value="C:membrane"/>
    <property type="evidence" value="ECO:0007669"/>
    <property type="project" value="UniProtKB-SubCell"/>
</dbReference>
<accession>A0A1R2B0B0</accession>
<name>A0A1R2B0B0_9CILI</name>
<evidence type="ECO:0000256" key="3">
    <source>
        <dbReference type="ARBA" id="ARBA00022989"/>
    </source>
</evidence>
<keyword evidence="8" id="KW-1185">Reference proteome</keyword>
<feature type="transmembrane region" description="Helical" evidence="5">
    <location>
        <begin position="89"/>
        <end position="110"/>
    </location>
</feature>
<evidence type="ECO:0000313" key="7">
    <source>
        <dbReference type="EMBL" id="OMJ70199.1"/>
    </source>
</evidence>
<feature type="transmembrane region" description="Helical" evidence="5">
    <location>
        <begin position="50"/>
        <end position="69"/>
    </location>
</feature>
<dbReference type="Gene3D" id="1.20.120.350">
    <property type="entry name" value="Voltage-gated potassium channels. Chain C"/>
    <property type="match status" value="1"/>
</dbReference>
<dbReference type="CDD" id="cd07302">
    <property type="entry name" value="CHD"/>
    <property type="match status" value="1"/>
</dbReference>
<keyword evidence="3 5" id="KW-1133">Transmembrane helix</keyword>
<dbReference type="PANTHER" id="PTHR43336:SF3">
    <property type="entry name" value="GUANYLATE CYCLASE DOMAIN-CONTAINING PROTEIN"/>
    <property type="match status" value="1"/>
</dbReference>
<comment type="caution">
    <text evidence="7">The sequence shown here is derived from an EMBL/GenBank/DDBJ whole genome shotgun (WGS) entry which is preliminary data.</text>
</comment>
<dbReference type="InterPro" id="IPR005821">
    <property type="entry name" value="Ion_trans_dom"/>
</dbReference>
<feature type="domain" description="Guanylate cyclase" evidence="6">
    <location>
        <begin position="478"/>
        <end position="635"/>
    </location>
</feature>
<evidence type="ECO:0000313" key="8">
    <source>
        <dbReference type="Proteomes" id="UP000187209"/>
    </source>
</evidence>
<proteinExistence type="predicted"/>
<dbReference type="EMBL" id="MPUH01001114">
    <property type="protein sequence ID" value="OMJ70199.1"/>
    <property type="molecule type" value="Genomic_DNA"/>
</dbReference>
<evidence type="ECO:0000259" key="6">
    <source>
        <dbReference type="PROSITE" id="PS50125"/>
    </source>
</evidence>